<evidence type="ECO:0000313" key="3">
    <source>
        <dbReference type="EMBL" id="TCT04785.1"/>
    </source>
</evidence>
<feature type="chain" id="PRO_5020720636" evidence="1">
    <location>
        <begin position="27"/>
        <end position="247"/>
    </location>
</feature>
<dbReference type="Pfam" id="PF03781">
    <property type="entry name" value="FGE-sulfatase"/>
    <property type="match status" value="1"/>
</dbReference>
<proteinExistence type="predicted"/>
<dbReference type="Proteomes" id="UP000294664">
    <property type="component" value="Unassembled WGS sequence"/>
</dbReference>
<feature type="signal peptide" evidence="1">
    <location>
        <begin position="1"/>
        <end position="26"/>
    </location>
</feature>
<comment type="caution">
    <text evidence="3">The sequence shown here is derived from an EMBL/GenBank/DDBJ whole genome shotgun (WGS) entry which is preliminary data.</text>
</comment>
<dbReference type="GO" id="GO:0120147">
    <property type="term" value="F:formylglycine-generating oxidase activity"/>
    <property type="evidence" value="ECO:0007669"/>
    <property type="project" value="TreeGrafter"/>
</dbReference>
<dbReference type="InterPro" id="IPR051043">
    <property type="entry name" value="Sulfatase_Mod_Factor_Kinase"/>
</dbReference>
<feature type="domain" description="Sulfatase-modifying factor enzyme-like" evidence="2">
    <location>
        <begin position="42"/>
        <end position="238"/>
    </location>
</feature>
<gene>
    <name evidence="3" type="ORF">EDC64_106219</name>
</gene>
<name>A0A4R3M118_9HYPH</name>
<keyword evidence="1" id="KW-0732">Signal</keyword>
<dbReference type="PANTHER" id="PTHR23150">
    <property type="entry name" value="SULFATASE MODIFYING FACTOR 1, 2"/>
    <property type="match status" value="1"/>
</dbReference>
<sequence>MRMSDRLAGPIRAGLCASLFAGPFSAAPAAADARLPVGALVFDADEVTIAAFARFARATGRTTAAEQDGGGHEWGAGWERRPGWTFRTPFGAPPDSPALPAVHVTWYEADAYCRWAGGRLPTRAEWTEAAYVERRAAPPAEFVTGQTYPFPTGATPDGANGSGGDPWPRLAPAGATKTGVNGLRDMGGNAWEWLADRQGDTALTAGGSWWYGPDQMRAAAMQWKPAAFAALYIGFRCVYPRAAEKAG</sequence>
<dbReference type="InterPro" id="IPR005532">
    <property type="entry name" value="SUMF_dom"/>
</dbReference>
<accession>A0A4R3M118</accession>
<dbReference type="PANTHER" id="PTHR23150:SF19">
    <property type="entry name" value="FORMYLGLYCINE-GENERATING ENZYME"/>
    <property type="match status" value="1"/>
</dbReference>
<evidence type="ECO:0000256" key="1">
    <source>
        <dbReference type="SAM" id="SignalP"/>
    </source>
</evidence>
<evidence type="ECO:0000313" key="4">
    <source>
        <dbReference type="Proteomes" id="UP000294664"/>
    </source>
</evidence>
<dbReference type="RefSeq" id="WP_165933736.1">
    <property type="nucleotide sequence ID" value="NZ_SMAI01000006.1"/>
</dbReference>
<dbReference type="SUPFAM" id="SSF56436">
    <property type="entry name" value="C-type lectin-like"/>
    <property type="match status" value="1"/>
</dbReference>
<dbReference type="AlphaFoldDB" id="A0A4R3M118"/>
<keyword evidence="4" id="KW-1185">Reference proteome</keyword>
<reference evidence="3 4" key="1">
    <citation type="submission" date="2019-03" db="EMBL/GenBank/DDBJ databases">
        <title>Genomic Encyclopedia of Type Strains, Phase IV (KMG-IV): sequencing the most valuable type-strain genomes for metagenomic binning, comparative biology and taxonomic classification.</title>
        <authorList>
            <person name="Goeker M."/>
        </authorList>
    </citation>
    <scope>NUCLEOTIDE SEQUENCE [LARGE SCALE GENOMIC DNA]</scope>
    <source>
        <strain evidence="3 4">DSM 9035</strain>
    </source>
</reference>
<evidence type="ECO:0000259" key="2">
    <source>
        <dbReference type="Pfam" id="PF03781"/>
    </source>
</evidence>
<dbReference type="EMBL" id="SMAI01000006">
    <property type="protein sequence ID" value="TCT04785.1"/>
    <property type="molecule type" value="Genomic_DNA"/>
</dbReference>
<dbReference type="Gene3D" id="3.90.1580.10">
    <property type="entry name" value="paralog of FGE (formylglycine-generating enzyme)"/>
    <property type="match status" value="1"/>
</dbReference>
<dbReference type="InterPro" id="IPR016187">
    <property type="entry name" value="CTDL_fold"/>
</dbReference>
<protein>
    <submittedName>
        <fullName evidence="3">Formylglycine-generating enzyme required for sulfatase activity</fullName>
    </submittedName>
</protein>
<organism evidence="3 4">
    <name type="scientific">Aquabacter spiritensis</name>
    <dbReference type="NCBI Taxonomy" id="933073"/>
    <lineage>
        <taxon>Bacteria</taxon>
        <taxon>Pseudomonadati</taxon>
        <taxon>Pseudomonadota</taxon>
        <taxon>Alphaproteobacteria</taxon>
        <taxon>Hyphomicrobiales</taxon>
        <taxon>Xanthobacteraceae</taxon>
        <taxon>Aquabacter</taxon>
    </lineage>
</organism>
<dbReference type="InterPro" id="IPR042095">
    <property type="entry name" value="SUMF_sf"/>
</dbReference>